<dbReference type="EMBL" id="UINC01069320">
    <property type="protein sequence ID" value="SVC02600.1"/>
    <property type="molecule type" value="Genomic_DNA"/>
</dbReference>
<sequence length="181" mass="19609">MSEDLREASLTIVNTGGKLDSRSPIEIQLTEDEMKAGSYLETILINSVNLIDSSIYTYSLNGIDSARNVADEYTVASIHYDITKPVIDLIEPAENGALNAPLVTYIFSETMIQADLAITNISGTPDTLSPHNVEVVLYELAAGRVDSAIITNAPTLRDGAIYHYEFKGVDLANNESNVIVA</sequence>
<name>A0A382ISE4_9ZZZZ</name>
<reference evidence="1" key="1">
    <citation type="submission" date="2018-05" db="EMBL/GenBank/DDBJ databases">
        <authorList>
            <person name="Lanie J.A."/>
            <person name="Ng W.-L."/>
            <person name="Kazmierczak K.M."/>
            <person name="Andrzejewski T.M."/>
            <person name="Davidsen T.M."/>
            <person name="Wayne K.J."/>
            <person name="Tettelin H."/>
            <person name="Glass J.I."/>
            <person name="Rusch D."/>
            <person name="Podicherti R."/>
            <person name="Tsui H.-C.T."/>
            <person name="Winkler M.E."/>
        </authorList>
    </citation>
    <scope>NUCLEOTIDE SEQUENCE</scope>
</reference>
<dbReference type="AlphaFoldDB" id="A0A382ISE4"/>
<evidence type="ECO:0000313" key="1">
    <source>
        <dbReference type="EMBL" id="SVC02600.1"/>
    </source>
</evidence>
<proteinExistence type="predicted"/>
<evidence type="ECO:0008006" key="2">
    <source>
        <dbReference type="Google" id="ProtNLM"/>
    </source>
</evidence>
<gene>
    <name evidence="1" type="ORF">METZ01_LOCUS255454</name>
</gene>
<accession>A0A382ISE4</accession>
<feature type="non-terminal residue" evidence="1">
    <location>
        <position position="181"/>
    </location>
</feature>
<protein>
    <recommendedName>
        <fullName evidence="2">SbsA Ig-like domain-containing protein</fullName>
    </recommendedName>
</protein>
<organism evidence="1">
    <name type="scientific">marine metagenome</name>
    <dbReference type="NCBI Taxonomy" id="408172"/>
    <lineage>
        <taxon>unclassified sequences</taxon>
        <taxon>metagenomes</taxon>
        <taxon>ecological metagenomes</taxon>
    </lineage>
</organism>